<proteinExistence type="predicted"/>
<evidence type="ECO:0000313" key="2">
    <source>
        <dbReference type="EMBL" id="KKR70723.1"/>
    </source>
</evidence>
<evidence type="ECO:0000256" key="1">
    <source>
        <dbReference type="SAM" id="Phobius"/>
    </source>
</evidence>
<gene>
    <name evidence="2" type="ORF">UU13_C0002G0068</name>
</gene>
<feature type="transmembrane region" description="Helical" evidence="1">
    <location>
        <begin position="74"/>
        <end position="91"/>
    </location>
</feature>
<organism evidence="2 3">
    <name type="scientific">Candidatus Nomurabacteria bacterium GW2011_GWB1_40_7</name>
    <dbReference type="NCBI Taxonomy" id="1618744"/>
    <lineage>
        <taxon>Bacteria</taxon>
        <taxon>Candidatus Nomuraibacteriota</taxon>
    </lineage>
</organism>
<feature type="transmembrane region" description="Helical" evidence="1">
    <location>
        <begin position="47"/>
        <end position="67"/>
    </location>
</feature>
<name>A0A0G0T0Y7_9BACT</name>
<protein>
    <recommendedName>
        <fullName evidence="4">DoxX family protein</fullName>
    </recommendedName>
</protein>
<keyword evidence="1" id="KW-0472">Membrane</keyword>
<comment type="caution">
    <text evidence="2">The sequence shown here is derived from an EMBL/GenBank/DDBJ whole genome shotgun (WGS) entry which is preliminary data.</text>
</comment>
<dbReference type="AlphaFoldDB" id="A0A0G0T0Y7"/>
<keyword evidence="1" id="KW-0812">Transmembrane</keyword>
<keyword evidence="1" id="KW-1133">Transmembrane helix</keyword>
<sequence>MNTKKVEWVLRIAVAGEFIGHGMFALQGKEGWFKYFEPFGITNPETIVSLLLLVGIADLLLALLVLLKPIRIAVLWMAVWGLFTALLRWPIGPDPMWDFVERWANWGAPLALLLILGWPQSLKEWFK</sequence>
<dbReference type="Proteomes" id="UP000034452">
    <property type="component" value="Unassembled WGS sequence"/>
</dbReference>
<reference evidence="2 3" key="1">
    <citation type="journal article" date="2015" name="Nature">
        <title>rRNA introns, odd ribosomes, and small enigmatic genomes across a large radiation of phyla.</title>
        <authorList>
            <person name="Brown C.T."/>
            <person name="Hug L.A."/>
            <person name="Thomas B.C."/>
            <person name="Sharon I."/>
            <person name="Castelle C.J."/>
            <person name="Singh A."/>
            <person name="Wilkins M.J."/>
            <person name="Williams K.H."/>
            <person name="Banfield J.F."/>
        </authorList>
    </citation>
    <scope>NUCLEOTIDE SEQUENCE [LARGE SCALE GENOMIC DNA]</scope>
</reference>
<accession>A0A0G0T0Y7</accession>
<feature type="transmembrane region" description="Helical" evidence="1">
    <location>
        <begin position="9"/>
        <end position="27"/>
    </location>
</feature>
<evidence type="ECO:0000313" key="3">
    <source>
        <dbReference type="Proteomes" id="UP000034452"/>
    </source>
</evidence>
<dbReference type="EMBL" id="LBZL01000002">
    <property type="protein sequence ID" value="KKR70723.1"/>
    <property type="molecule type" value="Genomic_DNA"/>
</dbReference>
<evidence type="ECO:0008006" key="4">
    <source>
        <dbReference type="Google" id="ProtNLM"/>
    </source>
</evidence>